<comment type="similarity">
    <text evidence="1 4">Belongs to the type-B carboxylesterase/lipase family.</text>
</comment>
<evidence type="ECO:0000256" key="5">
    <source>
        <dbReference type="SAM" id="SignalP"/>
    </source>
</evidence>
<protein>
    <recommendedName>
        <fullName evidence="4">Carboxylic ester hydrolase</fullName>
        <ecNumber evidence="4">3.1.1.-</ecNumber>
    </recommendedName>
</protein>
<dbReference type="EC" id="3.1.1.-" evidence="4"/>
<dbReference type="PROSITE" id="PS00122">
    <property type="entry name" value="CARBOXYLESTERASE_B_1"/>
    <property type="match status" value="1"/>
</dbReference>
<evidence type="ECO:0000313" key="7">
    <source>
        <dbReference type="Proteomes" id="UP000887575"/>
    </source>
</evidence>
<keyword evidence="5" id="KW-0732">Signal</keyword>
<dbReference type="PANTHER" id="PTHR11559">
    <property type="entry name" value="CARBOXYLESTERASE"/>
    <property type="match status" value="1"/>
</dbReference>
<dbReference type="InterPro" id="IPR029058">
    <property type="entry name" value="AB_hydrolase_fold"/>
</dbReference>
<feature type="domain" description="Carboxylesterase type B" evidence="6">
    <location>
        <begin position="17"/>
        <end position="531"/>
    </location>
</feature>
<feature type="signal peptide" evidence="5">
    <location>
        <begin position="1"/>
        <end position="15"/>
    </location>
</feature>
<sequence>MIFLIVAAFAFSLDAQQITVNTPLGSVTGFHVNYGKNNGSSLWYGEGDIFLGIPFAQPPVGNLRFQAPQPIRRYPNGNVDATQYKAACPQGPGPMCRNQSEDCLYLNVYSPNVSSQNKYPVMIWIHGGALLTGCASMAPYKGAVRNLVSHGVVVVVLQYRLGLPGFFTTNTPDFPANRGLLDQLEALKWVQQNIASFGGNPQLVTLFGESAGSMSVSAHTFSPLSRGLFHQAIMESGSLFTTLDGYNVYKNLSATRAQQLCGIPVSQFPNANRDQLLGCMNTLQPQQWTALDQTEQSGWPIILDNNFLPATPETLNSQRQRMPVIYGNMKDEYAFVLYISMGPPQNVPMSAFSRQYVQKLLQDAIPFYGSSLPLVWNVTSNAYLPKGTSDSDAATWWMTANNMLTGLTFTQWIVKDAKMQLKNENSNVYLFEQTYPTKMAQPSAASEVVTQQLGGYRPVAHTAELPYIWMMTDKFWVSEFDVALANAYGLWWTNFAKHGRPTLDGSWSPVQLGTNQLNHWRIDDPQKGGMQMIRGYRDRDDFVYQQLLPNLLARRSAGTSNTQSFIQAVTNKY</sequence>
<accession>A0AAF3J933</accession>
<dbReference type="WBParaSite" id="MBELARI_LOCUS4179">
    <property type="protein sequence ID" value="MBELARI_LOCUS4179"/>
    <property type="gene ID" value="MBELARI_LOCUS4179"/>
</dbReference>
<dbReference type="Proteomes" id="UP000887575">
    <property type="component" value="Unassembled WGS sequence"/>
</dbReference>
<dbReference type="InterPro" id="IPR002018">
    <property type="entry name" value="CarbesteraseB"/>
</dbReference>
<dbReference type="Gene3D" id="3.40.50.1820">
    <property type="entry name" value="alpha/beta hydrolase"/>
    <property type="match status" value="1"/>
</dbReference>
<organism evidence="7 8">
    <name type="scientific">Mesorhabditis belari</name>
    <dbReference type="NCBI Taxonomy" id="2138241"/>
    <lineage>
        <taxon>Eukaryota</taxon>
        <taxon>Metazoa</taxon>
        <taxon>Ecdysozoa</taxon>
        <taxon>Nematoda</taxon>
        <taxon>Chromadorea</taxon>
        <taxon>Rhabditida</taxon>
        <taxon>Rhabditina</taxon>
        <taxon>Rhabditomorpha</taxon>
        <taxon>Rhabditoidea</taxon>
        <taxon>Rhabditidae</taxon>
        <taxon>Mesorhabditinae</taxon>
        <taxon>Mesorhabditis</taxon>
    </lineage>
</organism>
<name>A0AAF3J933_9BILA</name>
<reference evidence="8" key="1">
    <citation type="submission" date="2024-02" db="UniProtKB">
        <authorList>
            <consortium name="WormBaseParasite"/>
        </authorList>
    </citation>
    <scope>IDENTIFICATION</scope>
</reference>
<keyword evidence="3 4" id="KW-0378">Hydrolase</keyword>
<evidence type="ECO:0000256" key="1">
    <source>
        <dbReference type="ARBA" id="ARBA00005964"/>
    </source>
</evidence>
<dbReference type="SUPFAM" id="SSF53474">
    <property type="entry name" value="alpha/beta-Hydrolases"/>
    <property type="match status" value="1"/>
</dbReference>
<evidence type="ECO:0000256" key="3">
    <source>
        <dbReference type="ARBA" id="ARBA00022801"/>
    </source>
</evidence>
<dbReference type="GO" id="GO:0052689">
    <property type="term" value="F:carboxylic ester hydrolase activity"/>
    <property type="evidence" value="ECO:0007669"/>
    <property type="project" value="UniProtKB-KW"/>
</dbReference>
<dbReference type="PROSITE" id="PS00941">
    <property type="entry name" value="CARBOXYLESTERASE_B_2"/>
    <property type="match status" value="1"/>
</dbReference>
<evidence type="ECO:0000259" key="6">
    <source>
        <dbReference type="Pfam" id="PF00135"/>
    </source>
</evidence>
<evidence type="ECO:0000313" key="8">
    <source>
        <dbReference type="WBParaSite" id="MBELARI_LOCUS4179"/>
    </source>
</evidence>
<dbReference type="Pfam" id="PF00135">
    <property type="entry name" value="COesterase"/>
    <property type="match status" value="1"/>
</dbReference>
<dbReference type="AlphaFoldDB" id="A0AAF3J933"/>
<feature type="chain" id="PRO_5042024486" description="Carboxylic ester hydrolase" evidence="5">
    <location>
        <begin position="16"/>
        <end position="573"/>
    </location>
</feature>
<keyword evidence="7" id="KW-1185">Reference proteome</keyword>
<dbReference type="InterPro" id="IPR050309">
    <property type="entry name" value="Type-B_Carboxylest/Lipase"/>
</dbReference>
<proteinExistence type="inferred from homology"/>
<dbReference type="InterPro" id="IPR019819">
    <property type="entry name" value="Carboxylesterase_B_CS"/>
</dbReference>
<evidence type="ECO:0000256" key="4">
    <source>
        <dbReference type="RuleBase" id="RU361235"/>
    </source>
</evidence>
<evidence type="ECO:0000256" key="2">
    <source>
        <dbReference type="ARBA" id="ARBA00022487"/>
    </source>
</evidence>
<keyword evidence="2" id="KW-0719">Serine esterase</keyword>
<dbReference type="InterPro" id="IPR019826">
    <property type="entry name" value="Carboxylesterase_B_AS"/>
</dbReference>